<evidence type="ECO:0000313" key="2">
    <source>
        <dbReference type="EMBL" id="NDY83239.1"/>
    </source>
</evidence>
<dbReference type="SUPFAM" id="SSF53850">
    <property type="entry name" value="Periplasmic binding protein-like II"/>
    <property type="match status" value="1"/>
</dbReference>
<proteinExistence type="inferred from homology"/>
<organism evidence="2">
    <name type="scientific">Sheuella amnicola</name>
    <dbReference type="NCBI Taxonomy" id="2707330"/>
    <lineage>
        <taxon>Bacteria</taxon>
        <taxon>Pseudomonadati</taxon>
        <taxon>Pseudomonadota</taxon>
        <taxon>Betaproteobacteria</taxon>
        <taxon>Burkholderiales</taxon>
        <taxon>Alcaligenaceae</taxon>
        <taxon>Sheuella</taxon>
    </lineage>
</organism>
<name>A0A6B2R1L5_9BURK</name>
<sequence>MIGSICTALTHQTIFAQTTEDYPNRPITIVVPFTPGGVTDITTRLIGQKMSEKLNQTVIIENKPGAGGNIAASYVARSPANGYTLFLATIGTHAINQNLYKTMPYDGEKDFAPLSRLAVFPNLLVVPANSPYQTVSDLIIFGKNNPGKLTFGSPGNGTSSHLSGELFKLMTGVNMEHIPYKGSSPANADLISGQISLMFDAIPSASTNIKANRTRALAITSKDRNALLPEIPTLDESGVKGYELIAWVGLVAPAGTPQPIVDKLYKVIAEVLASQEVKDKLLSLGANAAPQTPKEFAGYIKEEAARWRKVISEAKISINN</sequence>
<dbReference type="Gene3D" id="3.40.190.150">
    <property type="entry name" value="Bordetella uptake gene, domain 1"/>
    <property type="match status" value="1"/>
</dbReference>
<dbReference type="Gene3D" id="3.40.190.10">
    <property type="entry name" value="Periplasmic binding protein-like II"/>
    <property type="match status" value="1"/>
</dbReference>
<dbReference type="PANTHER" id="PTHR42928:SF5">
    <property type="entry name" value="BLR1237 PROTEIN"/>
    <property type="match status" value="1"/>
</dbReference>
<dbReference type="InterPro" id="IPR005064">
    <property type="entry name" value="BUG"/>
</dbReference>
<accession>A0A6B2R1L5</accession>
<evidence type="ECO:0000256" key="1">
    <source>
        <dbReference type="ARBA" id="ARBA00006987"/>
    </source>
</evidence>
<reference evidence="2" key="1">
    <citation type="submission" date="2020-02" db="EMBL/GenBank/DDBJ databases">
        <authorList>
            <person name="Chen W.-M."/>
        </authorList>
    </citation>
    <scope>NUCLEOTIDE SEQUENCE</scope>
    <source>
        <strain evidence="2">NBD-18</strain>
    </source>
</reference>
<dbReference type="PANTHER" id="PTHR42928">
    <property type="entry name" value="TRICARBOXYLATE-BINDING PROTEIN"/>
    <property type="match status" value="1"/>
</dbReference>
<dbReference type="AlphaFoldDB" id="A0A6B2R1L5"/>
<protein>
    <submittedName>
        <fullName evidence="2">Tripartite tricarboxylate transporter substrate binding protein</fullName>
    </submittedName>
</protein>
<comment type="caution">
    <text evidence="2">The sequence shown here is derived from an EMBL/GenBank/DDBJ whole genome shotgun (WGS) entry which is preliminary data.</text>
</comment>
<dbReference type="EMBL" id="JAAGRN010000005">
    <property type="protein sequence ID" value="NDY83239.1"/>
    <property type="molecule type" value="Genomic_DNA"/>
</dbReference>
<dbReference type="PIRSF" id="PIRSF017082">
    <property type="entry name" value="YflP"/>
    <property type="match status" value="1"/>
</dbReference>
<dbReference type="CDD" id="cd13578">
    <property type="entry name" value="PBP2_Bug27"/>
    <property type="match status" value="1"/>
</dbReference>
<gene>
    <name evidence="2" type="ORF">G3I67_08340</name>
</gene>
<dbReference type="Pfam" id="PF03401">
    <property type="entry name" value="TctC"/>
    <property type="match status" value="1"/>
</dbReference>
<dbReference type="InterPro" id="IPR042100">
    <property type="entry name" value="Bug_dom1"/>
</dbReference>
<comment type="similarity">
    <text evidence="1">Belongs to the UPF0065 (bug) family.</text>
</comment>